<evidence type="ECO:0000256" key="2">
    <source>
        <dbReference type="ARBA" id="ARBA00022475"/>
    </source>
</evidence>
<dbReference type="Proteomes" id="UP000069135">
    <property type="component" value="Chromosome"/>
</dbReference>
<feature type="transmembrane region" description="Helical" evidence="7">
    <location>
        <begin position="80"/>
        <end position="101"/>
    </location>
</feature>
<keyword evidence="3 8" id="KW-0808">Transferase</keyword>
<protein>
    <submittedName>
        <fullName evidence="8">Phosphatidylglycerol:prolipoprotein diacylglycerol transferase</fullName>
    </submittedName>
</protein>
<dbReference type="PANTHER" id="PTHR30589:SF0">
    <property type="entry name" value="PHOSPHATIDYLGLYCEROL--PROLIPOPROTEIN DIACYLGLYCERYL TRANSFERASE"/>
    <property type="match status" value="1"/>
</dbReference>
<keyword evidence="8" id="KW-0449">Lipoprotein</keyword>
<reference evidence="9" key="1">
    <citation type="submission" date="2015-10" db="EMBL/GenBank/DDBJ databases">
        <title>Analysis of five complete genome sequences for members of the class Peribacteria in the recently recognized Peregrinibacteria bacterial phylum.</title>
        <authorList>
            <person name="Anantharaman K."/>
            <person name="Brown C.T."/>
            <person name="Burstein D."/>
            <person name="Castelle C.J."/>
            <person name="Probst A.J."/>
            <person name="Thomas B.C."/>
            <person name="Williams K.H."/>
            <person name="Banfield J.F."/>
        </authorList>
    </citation>
    <scope>NUCLEOTIDE SEQUENCE [LARGE SCALE GENOMIC DNA]</scope>
</reference>
<evidence type="ECO:0000256" key="3">
    <source>
        <dbReference type="ARBA" id="ARBA00022679"/>
    </source>
</evidence>
<organism evidence="8 9">
    <name type="scientific">Candidatus Peribacter riflensis</name>
    <dbReference type="NCBI Taxonomy" id="1735162"/>
    <lineage>
        <taxon>Bacteria</taxon>
        <taxon>Candidatus Peregrinibacteriota</taxon>
        <taxon>Candidatus Peribacteria</taxon>
        <taxon>Candidatus Peribacterales</taxon>
        <taxon>Candidatus Peribacteraceae</taxon>
        <taxon>Candidatus Peribacter</taxon>
    </lineage>
</organism>
<accession>A0A0S1SWH1</accession>
<gene>
    <name evidence="8" type="ORF">PeribacterD1_0572</name>
</gene>
<feature type="transmembrane region" description="Helical" evidence="7">
    <location>
        <begin position="48"/>
        <end position="68"/>
    </location>
</feature>
<dbReference type="AlphaFoldDB" id="A0A0S1SNE1"/>
<keyword evidence="6 7" id="KW-0472">Membrane</keyword>
<feature type="transmembrane region" description="Helical" evidence="7">
    <location>
        <begin position="217"/>
        <end position="239"/>
    </location>
</feature>
<feature type="transmembrane region" description="Helical" evidence="7">
    <location>
        <begin position="251"/>
        <end position="268"/>
    </location>
</feature>
<evidence type="ECO:0000313" key="9">
    <source>
        <dbReference type="Proteomes" id="UP000069135"/>
    </source>
</evidence>
<dbReference type="EMBL" id="CP013065">
    <property type="protein sequence ID" value="ALM13256.1"/>
    <property type="molecule type" value="Genomic_DNA"/>
</dbReference>
<accession>A0A0S1SKT5</accession>
<dbReference type="GO" id="GO:0042158">
    <property type="term" value="P:lipoprotein biosynthetic process"/>
    <property type="evidence" value="ECO:0007669"/>
    <property type="project" value="InterPro"/>
</dbReference>
<dbReference type="InterPro" id="IPR001640">
    <property type="entry name" value="Lgt"/>
</dbReference>
<comment type="similarity">
    <text evidence="1">Belongs to the Lgt family.</text>
</comment>
<accession>A0A0S1SNE1</accession>
<evidence type="ECO:0000256" key="4">
    <source>
        <dbReference type="ARBA" id="ARBA00022692"/>
    </source>
</evidence>
<proteinExistence type="inferred from homology"/>
<evidence type="ECO:0000256" key="5">
    <source>
        <dbReference type="ARBA" id="ARBA00022989"/>
    </source>
</evidence>
<accession>A0A0S1SF57</accession>
<accession>A0A0S1SS42</accession>
<dbReference type="STRING" id="1735162.PeribacterB2_0571"/>
<feature type="transmembrane region" description="Helical" evidence="7">
    <location>
        <begin position="195"/>
        <end position="211"/>
    </location>
</feature>
<keyword evidence="4 7" id="KW-0812">Transmembrane</keyword>
<sequence>MFQAFPFGPFLIWTSVVFLLIGIWVSTEFFLRLASAANLSLQHFREHAWLYLLAFLAGGRFFAIVAQYRVYWNDLLRIFIVWDGGFSFLGGAIGIGIVLFWATRNHRATFLQWLDVLLPATMLGSTFSWLGLFFAGHSYGKPTDVFWGVTYESISVRYAVPIHPVQLYYAIFSLFLTFLLLVLRKYGKRAGTETLIGIICASIGTFILEYFRGDFTIPVFATTLDFVILLSLFVSLGVFAVIELMLSRRSLFLFEGALLVVFGGYALLRSQLPLETHELRFSQFLAVLALLATVVYVVVHRRRYPHL</sequence>
<name>A0A0S1SNE1_9BACT</name>
<dbReference type="GO" id="GO:0005886">
    <property type="term" value="C:plasma membrane"/>
    <property type="evidence" value="ECO:0007669"/>
    <property type="project" value="InterPro"/>
</dbReference>
<keyword evidence="5 7" id="KW-1133">Transmembrane helix</keyword>
<evidence type="ECO:0000256" key="6">
    <source>
        <dbReference type="ARBA" id="ARBA00023136"/>
    </source>
</evidence>
<feature type="transmembrane region" description="Helical" evidence="7">
    <location>
        <begin position="113"/>
        <end position="135"/>
    </location>
</feature>
<dbReference type="Pfam" id="PF01790">
    <property type="entry name" value="LGT"/>
    <property type="match status" value="1"/>
</dbReference>
<reference evidence="8 9" key="2">
    <citation type="journal article" date="2016" name="PeerJ">
        <title>Analysis of five complete genome sequences for members of the class Peribacteria in the recently recognized Peregrinibacteria bacterial phylum.</title>
        <authorList>
            <person name="Anantharaman K."/>
            <person name="Brown C.T."/>
            <person name="Burstein D."/>
            <person name="Castelle C.J."/>
            <person name="Probst A.J."/>
            <person name="Thomas B.C."/>
            <person name="Williams K.H."/>
            <person name="Banfield J.F."/>
        </authorList>
    </citation>
    <scope>NUCLEOTIDE SEQUENCE [LARGE SCALE GENOMIC DNA]</scope>
    <source>
        <strain evidence="8">RIFOXYD1_FULL_PER-ii_59_16</strain>
    </source>
</reference>
<dbReference type="GO" id="GO:0008961">
    <property type="term" value="F:phosphatidylglycerol-prolipoprotein diacylglyceryl transferase activity"/>
    <property type="evidence" value="ECO:0007669"/>
    <property type="project" value="InterPro"/>
</dbReference>
<dbReference type="KEGG" id="prf:PeribacterA2_0572"/>
<dbReference type="PANTHER" id="PTHR30589">
    <property type="entry name" value="PROLIPOPROTEIN DIACYLGLYCERYL TRANSFERASE"/>
    <property type="match status" value="1"/>
</dbReference>
<feature type="transmembrane region" description="Helical" evidence="7">
    <location>
        <begin position="166"/>
        <end position="183"/>
    </location>
</feature>
<keyword evidence="2" id="KW-1003">Cell membrane</keyword>
<feature type="transmembrane region" description="Helical" evidence="7">
    <location>
        <begin position="6"/>
        <end position="27"/>
    </location>
</feature>
<evidence type="ECO:0000313" key="8">
    <source>
        <dbReference type="EMBL" id="ALM13256.1"/>
    </source>
</evidence>
<feature type="transmembrane region" description="Helical" evidence="7">
    <location>
        <begin position="280"/>
        <end position="299"/>
    </location>
</feature>
<evidence type="ECO:0000256" key="7">
    <source>
        <dbReference type="SAM" id="Phobius"/>
    </source>
</evidence>
<evidence type="ECO:0000256" key="1">
    <source>
        <dbReference type="ARBA" id="ARBA00007150"/>
    </source>
</evidence>